<evidence type="ECO:0000256" key="2">
    <source>
        <dbReference type="ARBA" id="ARBA00022692"/>
    </source>
</evidence>
<dbReference type="Proteomes" id="UP000521872">
    <property type="component" value="Unassembled WGS sequence"/>
</dbReference>
<evidence type="ECO:0000256" key="4">
    <source>
        <dbReference type="ARBA" id="ARBA00023136"/>
    </source>
</evidence>
<evidence type="ECO:0000256" key="3">
    <source>
        <dbReference type="ARBA" id="ARBA00022989"/>
    </source>
</evidence>
<protein>
    <submittedName>
        <fullName evidence="5">Uncharacterized protein</fullName>
    </submittedName>
</protein>
<dbReference type="PANTHER" id="PTHR35371:SF1">
    <property type="entry name" value="BLR7753 PROTEIN"/>
    <property type="match status" value="1"/>
</dbReference>
<proteinExistence type="predicted"/>
<dbReference type="AlphaFoldDB" id="A0A8H4QX73"/>
<comment type="subcellular location">
    <subcellularLocation>
        <location evidence="1">Membrane</location>
    </subcellularLocation>
</comment>
<dbReference type="PANTHER" id="PTHR35371">
    <property type="entry name" value="INNER MEMBRANE PROTEIN"/>
    <property type="match status" value="1"/>
</dbReference>
<dbReference type="Gene3D" id="1.20.120.550">
    <property type="entry name" value="Membrane associated eicosanoid/glutathione metabolism-like domain"/>
    <property type="match status" value="1"/>
</dbReference>
<dbReference type="InterPro" id="IPR023352">
    <property type="entry name" value="MAPEG-like_dom_sf"/>
</dbReference>
<sequence length="264" mass="28997">MKQFSQCHTQADLFPGSKQSCIPHTLSTSFTPFSNRGHAITTNSQILGKILDGPMSTYTGTITTYMPSIGNYSRDGISRLPIERGVDRRRKTNDHLLYPQPPLTTVLGIMITSDLLSSTPLSLYAIPAMWVISYYPAVARTSAIKKAGQFNNVQPRASYASAAGKKEFPPAVAARIQRLEGAHNNGLENLPFFGLAILAGNLARMDTATLNIASGLYLVSRLAYNYFYVNQHDQKTAGLRSLTWGISLTFPFYILFKSASLLAH</sequence>
<evidence type="ECO:0000313" key="5">
    <source>
        <dbReference type="EMBL" id="KAF4618519.1"/>
    </source>
</evidence>
<organism evidence="5 6">
    <name type="scientific">Agrocybe pediades</name>
    <dbReference type="NCBI Taxonomy" id="84607"/>
    <lineage>
        <taxon>Eukaryota</taxon>
        <taxon>Fungi</taxon>
        <taxon>Dikarya</taxon>
        <taxon>Basidiomycota</taxon>
        <taxon>Agaricomycotina</taxon>
        <taxon>Agaricomycetes</taxon>
        <taxon>Agaricomycetidae</taxon>
        <taxon>Agaricales</taxon>
        <taxon>Agaricineae</taxon>
        <taxon>Strophariaceae</taxon>
        <taxon>Agrocybe</taxon>
    </lineage>
</organism>
<comment type="caution">
    <text evidence="5">The sequence shown here is derived from an EMBL/GenBank/DDBJ whole genome shotgun (WGS) entry which is preliminary data.</text>
</comment>
<keyword evidence="6" id="KW-1185">Reference proteome</keyword>
<keyword evidence="3" id="KW-1133">Transmembrane helix</keyword>
<keyword evidence="2" id="KW-0812">Transmembrane</keyword>
<dbReference type="SUPFAM" id="SSF161084">
    <property type="entry name" value="MAPEG domain-like"/>
    <property type="match status" value="1"/>
</dbReference>
<dbReference type="InterPro" id="IPR001129">
    <property type="entry name" value="Membr-assoc_MAPEG"/>
</dbReference>
<evidence type="ECO:0000313" key="6">
    <source>
        <dbReference type="Proteomes" id="UP000521872"/>
    </source>
</evidence>
<accession>A0A8H4QX73</accession>
<keyword evidence="4" id="KW-0472">Membrane</keyword>
<evidence type="ECO:0000256" key="1">
    <source>
        <dbReference type="ARBA" id="ARBA00004370"/>
    </source>
</evidence>
<name>A0A8H4QX73_9AGAR</name>
<gene>
    <name evidence="5" type="ORF">D9613_009990</name>
</gene>
<reference evidence="5 6" key="1">
    <citation type="submission" date="2019-12" db="EMBL/GenBank/DDBJ databases">
        <authorList>
            <person name="Floudas D."/>
            <person name="Bentzer J."/>
            <person name="Ahren D."/>
            <person name="Johansson T."/>
            <person name="Persson P."/>
            <person name="Tunlid A."/>
        </authorList>
    </citation>
    <scope>NUCLEOTIDE SEQUENCE [LARGE SCALE GENOMIC DNA]</scope>
    <source>
        <strain evidence="5 6">CBS 102.39</strain>
    </source>
</reference>
<dbReference type="Pfam" id="PF01124">
    <property type="entry name" value="MAPEG"/>
    <property type="match status" value="1"/>
</dbReference>
<dbReference type="EMBL" id="JAACJL010000017">
    <property type="protein sequence ID" value="KAF4618519.1"/>
    <property type="molecule type" value="Genomic_DNA"/>
</dbReference>
<dbReference type="GO" id="GO:0016020">
    <property type="term" value="C:membrane"/>
    <property type="evidence" value="ECO:0007669"/>
    <property type="project" value="UniProtKB-SubCell"/>
</dbReference>